<dbReference type="AlphaFoldDB" id="A0A9P6Y0E8"/>
<evidence type="ECO:0000313" key="7">
    <source>
        <dbReference type="Proteomes" id="UP000740926"/>
    </source>
</evidence>
<evidence type="ECO:0000256" key="3">
    <source>
        <dbReference type="ARBA" id="ARBA00023235"/>
    </source>
</evidence>
<evidence type="ECO:0000256" key="1">
    <source>
        <dbReference type="ARBA" id="ARBA00022432"/>
    </source>
</evidence>
<dbReference type="InterPro" id="IPR046348">
    <property type="entry name" value="SIS_dom_sf"/>
</dbReference>
<evidence type="ECO:0000256" key="4">
    <source>
        <dbReference type="ARBA" id="ARBA00024178"/>
    </source>
</evidence>
<dbReference type="GO" id="GO:0004347">
    <property type="term" value="F:glucose-6-phosphate isomerase activity"/>
    <property type="evidence" value="ECO:0007669"/>
    <property type="project" value="InterPro"/>
</dbReference>
<dbReference type="PANTHER" id="PTHR11469:SF1">
    <property type="entry name" value="GLUCOSE-6-PHOSPHATE ISOMERASE"/>
    <property type="match status" value="1"/>
</dbReference>
<name>A0A9P6Y0E8_9FUNG</name>
<evidence type="ECO:0000256" key="2">
    <source>
        <dbReference type="ARBA" id="ARBA00023152"/>
    </source>
</evidence>
<dbReference type="SUPFAM" id="SSF53697">
    <property type="entry name" value="SIS domain"/>
    <property type="match status" value="1"/>
</dbReference>
<dbReference type="GO" id="GO:0051156">
    <property type="term" value="P:glucose 6-phosphate metabolic process"/>
    <property type="evidence" value="ECO:0007669"/>
    <property type="project" value="TreeGrafter"/>
</dbReference>
<reference evidence="6 7" key="1">
    <citation type="journal article" date="2020" name="Microb. Genom.">
        <title>Genetic diversity of clinical and environmental Mucorales isolates obtained from an investigation of mucormycosis cases among solid organ transplant recipients.</title>
        <authorList>
            <person name="Nguyen M.H."/>
            <person name="Kaul D."/>
            <person name="Muto C."/>
            <person name="Cheng S.J."/>
            <person name="Richter R.A."/>
            <person name="Bruno V.M."/>
            <person name="Liu G."/>
            <person name="Beyhan S."/>
            <person name="Sundermann A.J."/>
            <person name="Mounaud S."/>
            <person name="Pasculle A.W."/>
            <person name="Nierman W.C."/>
            <person name="Driscoll E."/>
            <person name="Cumbie R."/>
            <person name="Clancy C.J."/>
            <person name="Dupont C.L."/>
        </authorList>
    </citation>
    <scope>NUCLEOTIDE SEQUENCE [LARGE SCALE GENOMIC DNA]</scope>
    <source>
        <strain evidence="6 7">GL24</strain>
    </source>
</reference>
<dbReference type="Proteomes" id="UP000740926">
    <property type="component" value="Unassembled WGS sequence"/>
</dbReference>
<dbReference type="PROSITE" id="PS00765">
    <property type="entry name" value="P_GLUCOSE_ISOMERASE_1"/>
    <property type="match status" value="1"/>
</dbReference>
<dbReference type="GO" id="GO:0005829">
    <property type="term" value="C:cytosol"/>
    <property type="evidence" value="ECO:0007669"/>
    <property type="project" value="TreeGrafter"/>
</dbReference>
<protein>
    <recommendedName>
        <fullName evidence="8">Glucose-6-phosphate isomerase</fullName>
    </recommendedName>
</protein>
<comment type="caution">
    <text evidence="6">The sequence shown here is derived from an EMBL/GenBank/DDBJ whole genome shotgun (WGS) entry which is preliminary data.</text>
</comment>
<sequence length="170" mass="18976">MWDWVGGRYSLWSAVGFPIALAIGFARFEQLLEGAAQMDAHALDAPLERNLPVLHGLTDIWNRNLLGYATHAVMTYDQRLALLPAYLQQLVMESLGKRVQRDGQPVTTDTVPVAPASCRPISSAACTTMIPTRSIIRPCWPICWHRPRRWPMARAATTRTAITRAAARAR</sequence>
<dbReference type="InterPro" id="IPR018189">
    <property type="entry name" value="Phosphoglucose_isomerase_CS"/>
</dbReference>
<evidence type="ECO:0008006" key="8">
    <source>
        <dbReference type="Google" id="ProtNLM"/>
    </source>
</evidence>
<gene>
    <name evidence="6" type="ORF">G6F50_015100</name>
</gene>
<organism evidence="6 7">
    <name type="scientific">Rhizopus delemar</name>
    <dbReference type="NCBI Taxonomy" id="936053"/>
    <lineage>
        <taxon>Eukaryota</taxon>
        <taxon>Fungi</taxon>
        <taxon>Fungi incertae sedis</taxon>
        <taxon>Mucoromycota</taxon>
        <taxon>Mucoromycotina</taxon>
        <taxon>Mucoromycetes</taxon>
        <taxon>Mucorales</taxon>
        <taxon>Mucorineae</taxon>
        <taxon>Rhizopodaceae</taxon>
        <taxon>Rhizopus</taxon>
    </lineage>
</organism>
<keyword evidence="2" id="KW-0324">Glycolysis</keyword>
<keyword evidence="5" id="KW-0812">Transmembrane</keyword>
<dbReference type="GO" id="GO:0048029">
    <property type="term" value="F:monosaccharide binding"/>
    <property type="evidence" value="ECO:0007669"/>
    <property type="project" value="TreeGrafter"/>
</dbReference>
<dbReference type="EMBL" id="JAANIU010007942">
    <property type="protein sequence ID" value="KAG1536289.1"/>
    <property type="molecule type" value="Genomic_DNA"/>
</dbReference>
<dbReference type="PANTHER" id="PTHR11469">
    <property type="entry name" value="GLUCOSE-6-PHOSPHATE ISOMERASE"/>
    <property type="match status" value="1"/>
</dbReference>
<keyword evidence="5" id="KW-1133">Transmembrane helix</keyword>
<feature type="transmembrane region" description="Helical" evidence="5">
    <location>
        <begin position="6"/>
        <end position="28"/>
    </location>
</feature>
<keyword evidence="7" id="KW-1185">Reference proteome</keyword>
<dbReference type="InterPro" id="IPR001672">
    <property type="entry name" value="G6P_Isomerase"/>
</dbReference>
<keyword evidence="1" id="KW-0312">Gluconeogenesis</keyword>
<dbReference type="GO" id="GO:0006096">
    <property type="term" value="P:glycolytic process"/>
    <property type="evidence" value="ECO:0007669"/>
    <property type="project" value="UniProtKB-KW"/>
</dbReference>
<dbReference type="GO" id="GO:0097367">
    <property type="term" value="F:carbohydrate derivative binding"/>
    <property type="evidence" value="ECO:0007669"/>
    <property type="project" value="InterPro"/>
</dbReference>
<proteinExistence type="predicted"/>
<dbReference type="PROSITE" id="PS51463">
    <property type="entry name" value="P_GLUCOSE_ISOMERASE_3"/>
    <property type="match status" value="1"/>
</dbReference>
<dbReference type="Gene3D" id="3.40.50.10490">
    <property type="entry name" value="Glucose-6-phosphate isomerase like protein, domain 1"/>
    <property type="match status" value="1"/>
</dbReference>
<comment type="function">
    <text evidence="4">In the cytoplasm, catalyzes the conversion of glucose-6-phosphate to fructose-6-phosphate, the second step in glycolysis, and the reverse reaction during gluconeogenesis.</text>
</comment>
<keyword evidence="5" id="KW-0472">Membrane</keyword>
<evidence type="ECO:0000313" key="6">
    <source>
        <dbReference type="EMBL" id="KAG1536289.1"/>
    </source>
</evidence>
<dbReference type="GO" id="GO:0006094">
    <property type="term" value="P:gluconeogenesis"/>
    <property type="evidence" value="ECO:0007669"/>
    <property type="project" value="UniProtKB-KW"/>
</dbReference>
<evidence type="ECO:0000256" key="5">
    <source>
        <dbReference type="SAM" id="Phobius"/>
    </source>
</evidence>
<dbReference type="Pfam" id="PF00342">
    <property type="entry name" value="PGI"/>
    <property type="match status" value="1"/>
</dbReference>
<accession>A0A9P6Y0E8</accession>
<keyword evidence="3" id="KW-0413">Isomerase</keyword>